<feature type="region of interest" description="Disordered" evidence="1">
    <location>
        <begin position="91"/>
        <end position="113"/>
    </location>
</feature>
<dbReference type="Proteomes" id="UP000887578">
    <property type="component" value="Unplaced"/>
</dbReference>
<feature type="compositionally biased region" description="Polar residues" evidence="1">
    <location>
        <begin position="102"/>
        <end position="113"/>
    </location>
</feature>
<evidence type="ECO:0000313" key="2">
    <source>
        <dbReference type="Proteomes" id="UP000887578"/>
    </source>
</evidence>
<evidence type="ECO:0000313" key="3">
    <source>
        <dbReference type="WBParaSite" id="PDA_v2.g8936.t1"/>
    </source>
</evidence>
<proteinExistence type="predicted"/>
<organism evidence="2 3">
    <name type="scientific">Panagrolaimus davidi</name>
    <dbReference type="NCBI Taxonomy" id="227884"/>
    <lineage>
        <taxon>Eukaryota</taxon>
        <taxon>Metazoa</taxon>
        <taxon>Ecdysozoa</taxon>
        <taxon>Nematoda</taxon>
        <taxon>Chromadorea</taxon>
        <taxon>Rhabditida</taxon>
        <taxon>Tylenchina</taxon>
        <taxon>Panagrolaimomorpha</taxon>
        <taxon>Panagrolaimoidea</taxon>
        <taxon>Panagrolaimidae</taxon>
        <taxon>Panagrolaimus</taxon>
    </lineage>
</organism>
<evidence type="ECO:0000256" key="1">
    <source>
        <dbReference type="SAM" id="MobiDB-lite"/>
    </source>
</evidence>
<protein>
    <submittedName>
        <fullName evidence="3">Uncharacterized protein</fullName>
    </submittedName>
</protein>
<sequence>MRYGDEYCIEVLNPSFEFDYILTTIENLSEENVSISSLCENINSFEIINNENVVTPLNEFSKIPETSVPDFNNPLKVNKIGQMPFWTEVQSKNDSVDDETAAENSDNSENYIL</sequence>
<dbReference type="WBParaSite" id="PDA_v2.g8936.t1">
    <property type="protein sequence ID" value="PDA_v2.g8936.t1"/>
    <property type="gene ID" value="PDA_v2.g8936"/>
</dbReference>
<keyword evidence="2" id="KW-1185">Reference proteome</keyword>
<name>A0A914QXC7_9BILA</name>
<dbReference type="AlphaFoldDB" id="A0A914QXC7"/>
<reference evidence="3" key="1">
    <citation type="submission" date="2022-11" db="UniProtKB">
        <authorList>
            <consortium name="WormBaseParasite"/>
        </authorList>
    </citation>
    <scope>IDENTIFICATION</scope>
</reference>
<accession>A0A914QXC7</accession>